<protein>
    <recommendedName>
        <fullName evidence="9">Type IV pilus assembly protein PilA</fullName>
    </recommendedName>
</protein>
<evidence type="ECO:0000256" key="3">
    <source>
        <dbReference type="ARBA" id="ARBA00022692"/>
    </source>
</evidence>
<dbReference type="InterPro" id="IPR012902">
    <property type="entry name" value="N_methyl_site"/>
</dbReference>
<keyword evidence="4 6" id="KW-1133">Transmembrane helix</keyword>
<keyword evidence="2" id="KW-0488">Methylation</keyword>
<dbReference type="InterPro" id="IPR045584">
    <property type="entry name" value="Pilin-like"/>
</dbReference>
<reference evidence="7" key="1">
    <citation type="submission" date="2021-01" db="EMBL/GenBank/DDBJ databases">
        <title>Whole genome shotgun sequence of Virgisporangium aurantiacum NBRC 16421.</title>
        <authorList>
            <person name="Komaki H."/>
            <person name="Tamura T."/>
        </authorList>
    </citation>
    <scope>NUCLEOTIDE SEQUENCE</scope>
    <source>
        <strain evidence="7">NBRC 16421</strain>
    </source>
</reference>
<dbReference type="InterPro" id="IPR000983">
    <property type="entry name" value="Bac_GSPG_pilin"/>
</dbReference>
<sequence>MRQTLNGMRKRGSEDRGFTMIELLVVVVIIGILVAIAVPVYLNYRKGAANKSAASDVRGAITAIEQYYTENGNKYPTGETSDEGENLTLTAVDTTTGTTDQIITVSPGNVLGYKALTDGSAAAYRICAQNKDGGQVYVYNSATGGSVQKSNADDVEACLAA</sequence>
<keyword evidence="8" id="KW-1185">Reference proteome</keyword>
<evidence type="ECO:0000256" key="5">
    <source>
        <dbReference type="ARBA" id="ARBA00023136"/>
    </source>
</evidence>
<organism evidence="7 8">
    <name type="scientific">Virgisporangium aurantiacum</name>
    <dbReference type="NCBI Taxonomy" id="175570"/>
    <lineage>
        <taxon>Bacteria</taxon>
        <taxon>Bacillati</taxon>
        <taxon>Actinomycetota</taxon>
        <taxon>Actinomycetes</taxon>
        <taxon>Micromonosporales</taxon>
        <taxon>Micromonosporaceae</taxon>
        <taxon>Virgisporangium</taxon>
    </lineage>
</organism>
<feature type="transmembrane region" description="Helical" evidence="6">
    <location>
        <begin position="21"/>
        <end position="42"/>
    </location>
</feature>
<dbReference type="NCBIfam" id="TIGR02532">
    <property type="entry name" value="IV_pilin_GFxxxE"/>
    <property type="match status" value="1"/>
</dbReference>
<evidence type="ECO:0000256" key="2">
    <source>
        <dbReference type="ARBA" id="ARBA00022481"/>
    </source>
</evidence>
<dbReference type="AlphaFoldDB" id="A0A8J3YXC1"/>
<dbReference type="RefSeq" id="WP_203987433.1">
    <property type="nucleotide sequence ID" value="NZ_BOPG01000006.1"/>
</dbReference>
<dbReference type="GO" id="GO:0015628">
    <property type="term" value="P:protein secretion by the type II secretion system"/>
    <property type="evidence" value="ECO:0007669"/>
    <property type="project" value="InterPro"/>
</dbReference>
<dbReference type="GO" id="GO:0015627">
    <property type="term" value="C:type II protein secretion system complex"/>
    <property type="evidence" value="ECO:0007669"/>
    <property type="project" value="InterPro"/>
</dbReference>
<evidence type="ECO:0000313" key="8">
    <source>
        <dbReference type="Proteomes" id="UP000612585"/>
    </source>
</evidence>
<dbReference type="Proteomes" id="UP000612585">
    <property type="component" value="Unassembled WGS sequence"/>
</dbReference>
<dbReference type="SUPFAM" id="SSF54523">
    <property type="entry name" value="Pili subunits"/>
    <property type="match status" value="1"/>
</dbReference>
<evidence type="ECO:0000256" key="1">
    <source>
        <dbReference type="ARBA" id="ARBA00004167"/>
    </source>
</evidence>
<proteinExistence type="predicted"/>
<keyword evidence="5 6" id="KW-0472">Membrane</keyword>
<accession>A0A8J3YXC1</accession>
<name>A0A8J3YXC1_9ACTN</name>
<keyword evidence="3 6" id="KW-0812">Transmembrane</keyword>
<dbReference type="PRINTS" id="PR00813">
    <property type="entry name" value="BCTERIALGSPG"/>
</dbReference>
<dbReference type="GO" id="GO:0016020">
    <property type="term" value="C:membrane"/>
    <property type="evidence" value="ECO:0007669"/>
    <property type="project" value="UniProtKB-SubCell"/>
</dbReference>
<dbReference type="Pfam" id="PF07963">
    <property type="entry name" value="N_methyl"/>
    <property type="match status" value="1"/>
</dbReference>
<gene>
    <name evidence="7" type="ORF">Vau01_008720</name>
</gene>
<comment type="subcellular location">
    <subcellularLocation>
        <location evidence="1">Membrane</location>
        <topology evidence="1">Single-pass membrane protein</topology>
    </subcellularLocation>
</comment>
<evidence type="ECO:0000256" key="4">
    <source>
        <dbReference type="ARBA" id="ARBA00022989"/>
    </source>
</evidence>
<comment type="caution">
    <text evidence="7">The sequence shown here is derived from an EMBL/GenBank/DDBJ whole genome shotgun (WGS) entry which is preliminary data.</text>
</comment>
<evidence type="ECO:0008006" key="9">
    <source>
        <dbReference type="Google" id="ProtNLM"/>
    </source>
</evidence>
<dbReference type="Gene3D" id="3.30.700.10">
    <property type="entry name" value="Glycoprotein, Type 4 Pilin"/>
    <property type="match status" value="1"/>
</dbReference>
<dbReference type="PANTHER" id="PTHR30093:SF44">
    <property type="entry name" value="TYPE II SECRETION SYSTEM CORE PROTEIN G"/>
    <property type="match status" value="1"/>
</dbReference>
<evidence type="ECO:0000256" key="6">
    <source>
        <dbReference type="SAM" id="Phobius"/>
    </source>
</evidence>
<dbReference type="PANTHER" id="PTHR30093">
    <property type="entry name" value="GENERAL SECRETION PATHWAY PROTEIN G"/>
    <property type="match status" value="1"/>
</dbReference>
<evidence type="ECO:0000313" key="7">
    <source>
        <dbReference type="EMBL" id="GIJ53356.1"/>
    </source>
</evidence>
<dbReference type="EMBL" id="BOPG01000006">
    <property type="protein sequence ID" value="GIJ53356.1"/>
    <property type="molecule type" value="Genomic_DNA"/>
</dbReference>